<feature type="compositionally biased region" description="Basic and acidic residues" evidence="9">
    <location>
        <begin position="280"/>
        <end position="291"/>
    </location>
</feature>
<dbReference type="EMBL" id="JBAMIC010000011">
    <property type="protein sequence ID" value="KAK7099768.1"/>
    <property type="molecule type" value="Genomic_DNA"/>
</dbReference>
<accession>A0AAN9G8R8</accession>
<reference evidence="12 13" key="1">
    <citation type="submission" date="2024-02" db="EMBL/GenBank/DDBJ databases">
        <title>Chromosome-scale genome assembly of the rough periwinkle Littorina saxatilis.</title>
        <authorList>
            <person name="De Jode A."/>
            <person name="Faria R."/>
            <person name="Formenti G."/>
            <person name="Sims Y."/>
            <person name="Smith T.P."/>
            <person name="Tracey A."/>
            <person name="Wood J.M.D."/>
            <person name="Zagrodzka Z.B."/>
            <person name="Johannesson K."/>
            <person name="Butlin R.K."/>
            <person name="Leder E.H."/>
        </authorList>
    </citation>
    <scope>NUCLEOTIDE SEQUENCE [LARGE SCALE GENOMIC DNA]</scope>
    <source>
        <strain evidence="12">Snail1</strain>
        <tissue evidence="12">Muscle</tissue>
    </source>
</reference>
<proteinExistence type="inferred from homology"/>
<keyword evidence="8" id="KW-0044">Antibiotic</keyword>
<dbReference type="Pfam" id="PF02014">
    <property type="entry name" value="Reeler"/>
    <property type="match status" value="1"/>
</dbReference>
<dbReference type="CDD" id="cd08544">
    <property type="entry name" value="Reeler"/>
    <property type="match status" value="1"/>
</dbReference>
<feature type="region of interest" description="Disordered" evidence="9">
    <location>
        <begin position="187"/>
        <end position="241"/>
    </location>
</feature>
<keyword evidence="5" id="KW-0399">Innate immunity</keyword>
<feature type="region of interest" description="Disordered" evidence="9">
    <location>
        <begin position="280"/>
        <end position="305"/>
    </location>
</feature>
<feature type="compositionally biased region" description="Low complexity" evidence="9">
    <location>
        <begin position="196"/>
        <end position="223"/>
    </location>
</feature>
<evidence type="ECO:0000256" key="3">
    <source>
        <dbReference type="ARBA" id="ARBA00022525"/>
    </source>
</evidence>
<keyword evidence="13" id="KW-1185">Reference proteome</keyword>
<protein>
    <recommendedName>
        <fullName evidence="11">Reelin domain-containing protein</fullName>
    </recommendedName>
</protein>
<evidence type="ECO:0000313" key="12">
    <source>
        <dbReference type="EMBL" id="KAK7099768.1"/>
    </source>
</evidence>
<dbReference type="InterPro" id="IPR002861">
    <property type="entry name" value="Reeler_dom"/>
</dbReference>
<dbReference type="Proteomes" id="UP001374579">
    <property type="component" value="Unassembled WGS sequence"/>
</dbReference>
<dbReference type="PANTHER" id="PTHR45828:SF9">
    <property type="entry name" value="CELL WALL INTEGRITY AND STRESS RESPONSE COMPONENT 4-LIKE-RELATED"/>
    <property type="match status" value="1"/>
</dbReference>
<dbReference type="InterPro" id="IPR051237">
    <property type="entry name" value="Ferric-chelate_Red/DefProt"/>
</dbReference>
<evidence type="ECO:0000256" key="10">
    <source>
        <dbReference type="SAM" id="SignalP"/>
    </source>
</evidence>
<keyword evidence="3" id="KW-0964">Secreted</keyword>
<feature type="compositionally biased region" description="Polar residues" evidence="9">
    <location>
        <begin position="225"/>
        <end position="241"/>
    </location>
</feature>
<evidence type="ECO:0000256" key="8">
    <source>
        <dbReference type="ARBA" id="ARBA00023022"/>
    </source>
</evidence>
<sequence>MTPQQKITTTAWNLVLGLLFLVRGGRGYPGGAPDMACQSMLPTGHGAAPQASDPPFNIFVNKKSYKPGETLQVVVQAEGDDYYKGFFLQARMTGCNVNETRIVGMFTTTDGELQTRHCFGDVHSAVTHNSNRKKLSKTFYWTAPVVTSGHVVMRATIVRELNEYWTEVESPVVADLNANISPKCATTLVPPSKPETSSGTTNDVSTSSGSSSTSTSTDAQDGTNLVDTDTTTKGKQMSTIKTSTVTKQKQAAQVTTKKTEMTTKKKAEVTTKKTEMTKKMKAEVTTKKQSIEDADGNMPSWLGPSFNEVKTTEETGTKDPSWLIPAYQKAVSSSPSMLLLKSWWYRCGLVFLSAIWTVLALS</sequence>
<evidence type="ECO:0000256" key="5">
    <source>
        <dbReference type="ARBA" id="ARBA00022588"/>
    </source>
</evidence>
<dbReference type="PANTHER" id="PTHR45828">
    <property type="entry name" value="CYTOCHROME B561/FERRIC REDUCTASE TRANSMEMBRANE"/>
    <property type="match status" value="1"/>
</dbReference>
<evidence type="ECO:0000256" key="1">
    <source>
        <dbReference type="ARBA" id="ARBA00004613"/>
    </source>
</evidence>
<comment type="similarity">
    <text evidence="2">Belongs to the insect defense protein family.</text>
</comment>
<feature type="chain" id="PRO_5043052309" description="Reelin domain-containing protein" evidence="10">
    <location>
        <begin position="28"/>
        <end position="362"/>
    </location>
</feature>
<dbReference type="AlphaFoldDB" id="A0AAN9G8R8"/>
<dbReference type="GO" id="GO:0005576">
    <property type="term" value="C:extracellular region"/>
    <property type="evidence" value="ECO:0007669"/>
    <property type="project" value="UniProtKB-SubCell"/>
</dbReference>
<comment type="subcellular location">
    <subcellularLocation>
        <location evidence="1">Secreted</location>
    </subcellularLocation>
</comment>
<dbReference type="InterPro" id="IPR042307">
    <property type="entry name" value="Reeler_sf"/>
</dbReference>
<dbReference type="Gene3D" id="2.60.40.4060">
    <property type="entry name" value="Reeler domain"/>
    <property type="match status" value="1"/>
</dbReference>
<evidence type="ECO:0000259" key="11">
    <source>
        <dbReference type="PROSITE" id="PS51019"/>
    </source>
</evidence>
<keyword evidence="4" id="KW-0929">Antimicrobial</keyword>
<organism evidence="12 13">
    <name type="scientific">Littorina saxatilis</name>
    <dbReference type="NCBI Taxonomy" id="31220"/>
    <lineage>
        <taxon>Eukaryota</taxon>
        <taxon>Metazoa</taxon>
        <taxon>Spiralia</taxon>
        <taxon>Lophotrochozoa</taxon>
        <taxon>Mollusca</taxon>
        <taxon>Gastropoda</taxon>
        <taxon>Caenogastropoda</taxon>
        <taxon>Littorinimorpha</taxon>
        <taxon>Littorinoidea</taxon>
        <taxon>Littorinidae</taxon>
        <taxon>Littorina</taxon>
    </lineage>
</organism>
<gene>
    <name evidence="12" type="ORF">V1264_022824</name>
</gene>
<evidence type="ECO:0000256" key="9">
    <source>
        <dbReference type="SAM" id="MobiDB-lite"/>
    </source>
</evidence>
<comment type="caution">
    <text evidence="12">The sequence shown here is derived from an EMBL/GenBank/DDBJ whole genome shotgun (WGS) entry which is preliminary data.</text>
</comment>
<evidence type="ECO:0000256" key="7">
    <source>
        <dbReference type="ARBA" id="ARBA00022859"/>
    </source>
</evidence>
<dbReference type="GO" id="GO:0042742">
    <property type="term" value="P:defense response to bacterium"/>
    <property type="evidence" value="ECO:0007669"/>
    <property type="project" value="UniProtKB-KW"/>
</dbReference>
<feature type="signal peptide" evidence="10">
    <location>
        <begin position="1"/>
        <end position="27"/>
    </location>
</feature>
<dbReference type="PROSITE" id="PS51019">
    <property type="entry name" value="REELIN"/>
    <property type="match status" value="1"/>
</dbReference>
<evidence type="ECO:0000256" key="4">
    <source>
        <dbReference type="ARBA" id="ARBA00022529"/>
    </source>
</evidence>
<evidence type="ECO:0000256" key="2">
    <source>
        <dbReference type="ARBA" id="ARBA00008501"/>
    </source>
</evidence>
<name>A0AAN9G8R8_9CAEN</name>
<dbReference type="GO" id="GO:0045087">
    <property type="term" value="P:innate immune response"/>
    <property type="evidence" value="ECO:0007669"/>
    <property type="project" value="UniProtKB-KW"/>
</dbReference>
<feature type="domain" description="Reelin" evidence="11">
    <location>
        <begin position="18"/>
        <end position="194"/>
    </location>
</feature>
<keyword evidence="6 10" id="KW-0732">Signal</keyword>
<keyword evidence="7" id="KW-0391">Immunity</keyword>
<dbReference type="GO" id="GO:0016020">
    <property type="term" value="C:membrane"/>
    <property type="evidence" value="ECO:0007669"/>
    <property type="project" value="TreeGrafter"/>
</dbReference>
<evidence type="ECO:0000313" key="13">
    <source>
        <dbReference type="Proteomes" id="UP001374579"/>
    </source>
</evidence>
<evidence type="ECO:0000256" key="6">
    <source>
        <dbReference type="ARBA" id="ARBA00022729"/>
    </source>
</evidence>